<feature type="transmembrane region" description="Helical" evidence="1">
    <location>
        <begin position="111"/>
        <end position="134"/>
    </location>
</feature>
<sequence length="471" mass="49716">MDGLRRQNIPSPTKSSMSIREHLRSIHRHNVHTLRHAPLAELSGSLGDLGTLLPLMIAMAMNGSIDLPSTLVFSGITNIITGVVFGVPLPVQPMKAIASVAISQHLSNEETSAAGLVMGFAVLLLSATGLLRWLHRVVPVPVVKGIQVGAGLALVISAGSMILPLHWTAPSYDNRLWAIAAFILLVIAALLPRLPYALVVFAFGIIVAAVAAAPAGGAWEGGDIHLKPIRGAGLWHPELRVPGGSAWKTGAIDAAIPQLPLTTLNSILAVTSLSATLFPDYPPAPSTTSIGLSVAISNLIGCWFGAMPICHGSGGLAAQYRFGARSGASIIILGAVKLVLGLFAGYAILPLVARFPQSLLGIMVLAAGVELAKVGQTVLNTPDVWEQVEADHGSSTAVQNTPADVERESRERWMVMLITVAGCLAFKNDAVGFLAGMVWYWALRVPGWVSKLRHRRGHGSIRLRHDSPSRG</sequence>
<proteinExistence type="predicted"/>
<accession>A0A6A6PRX8</accession>
<evidence type="ECO:0000313" key="3">
    <source>
        <dbReference type="Proteomes" id="UP000799767"/>
    </source>
</evidence>
<name>A0A6A6PRX8_9PEZI</name>
<keyword evidence="3" id="KW-1185">Reference proteome</keyword>
<dbReference type="RefSeq" id="XP_033589215.1">
    <property type="nucleotide sequence ID" value="XM_033733816.1"/>
</dbReference>
<evidence type="ECO:0000313" key="2">
    <source>
        <dbReference type="EMBL" id="KAF2482645.1"/>
    </source>
</evidence>
<keyword evidence="1" id="KW-1133">Transmembrane helix</keyword>
<dbReference type="Pfam" id="PF16983">
    <property type="entry name" value="MFS_MOT1"/>
    <property type="match status" value="2"/>
</dbReference>
<dbReference type="EMBL" id="MU001636">
    <property type="protein sequence ID" value="KAF2482645.1"/>
    <property type="molecule type" value="Genomic_DNA"/>
</dbReference>
<keyword evidence="1" id="KW-0472">Membrane</keyword>
<dbReference type="OrthoDB" id="5402974at2759"/>
<feature type="transmembrane region" description="Helical" evidence="1">
    <location>
        <begin position="71"/>
        <end position="91"/>
    </location>
</feature>
<feature type="transmembrane region" description="Helical" evidence="1">
    <location>
        <begin position="175"/>
        <end position="191"/>
    </location>
</feature>
<reference evidence="2" key="1">
    <citation type="journal article" date="2020" name="Stud. Mycol.">
        <title>101 Dothideomycetes genomes: a test case for predicting lifestyles and emergence of pathogens.</title>
        <authorList>
            <person name="Haridas S."/>
            <person name="Albert R."/>
            <person name="Binder M."/>
            <person name="Bloem J."/>
            <person name="Labutti K."/>
            <person name="Salamov A."/>
            <person name="Andreopoulos B."/>
            <person name="Baker S."/>
            <person name="Barry K."/>
            <person name="Bills G."/>
            <person name="Bluhm B."/>
            <person name="Cannon C."/>
            <person name="Castanera R."/>
            <person name="Culley D."/>
            <person name="Daum C."/>
            <person name="Ezra D."/>
            <person name="Gonzalez J."/>
            <person name="Henrissat B."/>
            <person name="Kuo A."/>
            <person name="Liang C."/>
            <person name="Lipzen A."/>
            <person name="Lutzoni F."/>
            <person name="Magnuson J."/>
            <person name="Mondo S."/>
            <person name="Nolan M."/>
            <person name="Ohm R."/>
            <person name="Pangilinan J."/>
            <person name="Park H.-J."/>
            <person name="Ramirez L."/>
            <person name="Alfaro M."/>
            <person name="Sun H."/>
            <person name="Tritt A."/>
            <person name="Yoshinaga Y."/>
            <person name="Zwiers L.-H."/>
            <person name="Turgeon B."/>
            <person name="Goodwin S."/>
            <person name="Spatafora J."/>
            <person name="Crous P."/>
            <person name="Grigoriev I."/>
        </authorList>
    </citation>
    <scope>NUCLEOTIDE SEQUENCE</scope>
    <source>
        <strain evidence="2">CBS 113389</strain>
    </source>
</reference>
<gene>
    <name evidence="2" type="ORF">BDY17DRAFT_298890</name>
</gene>
<dbReference type="GO" id="GO:0015098">
    <property type="term" value="F:molybdate ion transmembrane transporter activity"/>
    <property type="evidence" value="ECO:0007669"/>
    <property type="project" value="InterPro"/>
</dbReference>
<keyword evidence="1" id="KW-0812">Transmembrane</keyword>
<dbReference type="PANTHER" id="PTHR31970:SF9">
    <property type="entry name" value="MOLYBDATE TRANSPORTER 2"/>
    <property type="match status" value="1"/>
</dbReference>
<dbReference type="Proteomes" id="UP000799767">
    <property type="component" value="Unassembled WGS sequence"/>
</dbReference>
<feature type="transmembrane region" description="Helical" evidence="1">
    <location>
        <begin position="146"/>
        <end position="169"/>
    </location>
</feature>
<dbReference type="InterPro" id="IPR031563">
    <property type="entry name" value="MOT1/MOT2"/>
</dbReference>
<dbReference type="PANTHER" id="PTHR31970">
    <property type="match status" value="1"/>
</dbReference>
<organism evidence="2 3">
    <name type="scientific">Neohortaea acidophila</name>
    <dbReference type="NCBI Taxonomy" id="245834"/>
    <lineage>
        <taxon>Eukaryota</taxon>
        <taxon>Fungi</taxon>
        <taxon>Dikarya</taxon>
        <taxon>Ascomycota</taxon>
        <taxon>Pezizomycotina</taxon>
        <taxon>Dothideomycetes</taxon>
        <taxon>Dothideomycetidae</taxon>
        <taxon>Mycosphaerellales</taxon>
        <taxon>Teratosphaeriaceae</taxon>
        <taxon>Neohortaea</taxon>
    </lineage>
</organism>
<protein>
    <recommendedName>
        <fullName evidence="4">Sulfate transporter</fullName>
    </recommendedName>
</protein>
<dbReference type="GeneID" id="54474818"/>
<feature type="transmembrane region" description="Helical" evidence="1">
    <location>
        <begin position="198"/>
        <end position="219"/>
    </location>
</feature>
<feature type="transmembrane region" description="Helical" evidence="1">
    <location>
        <begin position="330"/>
        <end position="349"/>
    </location>
</feature>
<feature type="transmembrane region" description="Helical" evidence="1">
    <location>
        <begin position="290"/>
        <end position="310"/>
    </location>
</feature>
<evidence type="ECO:0008006" key="4">
    <source>
        <dbReference type="Google" id="ProtNLM"/>
    </source>
</evidence>
<dbReference type="AlphaFoldDB" id="A0A6A6PRX8"/>
<evidence type="ECO:0000256" key="1">
    <source>
        <dbReference type="SAM" id="Phobius"/>
    </source>
</evidence>